<gene>
    <name evidence="4" type="ORF">RND81_05G048500</name>
</gene>
<dbReference type="EMBL" id="JBDFQZ010000005">
    <property type="protein sequence ID" value="KAK9724106.1"/>
    <property type="molecule type" value="Genomic_DNA"/>
</dbReference>
<feature type="signal peptide" evidence="2">
    <location>
        <begin position="1"/>
        <end position="22"/>
    </location>
</feature>
<dbReference type="Gene3D" id="3.90.70.130">
    <property type="match status" value="1"/>
</dbReference>
<dbReference type="PANTHER" id="PTHR48153">
    <property type="entry name" value="UFM1-SPECIFIC PROTEASE 2"/>
    <property type="match status" value="1"/>
</dbReference>
<organism evidence="4 5">
    <name type="scientific">Saponaria officinalis</name>
    <name type="common">Common soapwort</name>
    <name type="synonym">Lychnis saponaria</name>
    <dbReference type="NCBI Taxonomy" id="3572"/>
    <lineage>
        <taxon>Eukaryota</taxon>
        <taxon>Viridiplantae</taxon>
        <taxon>Streptophyta</taxon>
        <taxon>Embryophyta</taxon>
        <taxon>Tracheophyta</taxon>
        <taxon>Spermatophyta</taxon>
        <taxon>Magnoliopsida</taxon>
        <taxon>eudicotyledons</taxon>
        <taxon>Gunneridae</taxon>
        <taxon>Pentapetalae</taxon>
        <taxon>Caryophyllales</taxon>
        <taxon>Caryophyllaceae</taxon>
        <taxon>Caryophylleae</taxon>
        <taxon>Saponaria</taxon>
    </lineage>
</organism>
<sequence length="376" mass="42977">MKLGYVTSLQFLFLFYFQGNSSLYSDLQFESAVNEVPECSSSRHPPRSSEEDEPKDIDLQICFVLSLQSKAVFHRIEGGLISLLRNCLERENSTTSIISGYVDHFQSTWKEDMGWGCGWRNIQMLSSHVLRETPEARDVMFGGSGFVPDIGSLQRWLEIAWQRGFDVVGSLHFEGKVYGSRKWIGTTECAALLRSFGLRAKIVDFDGNGGKRNVGRVYGPMDKFVVRRDINTDESVANPSDGSLQNSKGYQVLIDWVWNYFCKDKPKESGKQNVVVTNKMPLYFQHQGHSRTIVGIQVKHQKNGTKQYNLLVLDPGHRTEALEKSLRENSGWQKFLKRGLHTLRKPQYQLCYVDPGIAHGEEVEQLKTLQSVYFQW</sequence>
<dbReference type="PANTHER" id="PTHR48153:SF4">
    <property type="entry name" value="UBIQUITIN CARBOXYL-TERMINAL HYDROLASE MUG105"/>
    <property type="match status" value="1"/>
</dbReference>
<keyword evidence="2" id="KW-0732">Signal</keyword>
<comment type="caution">
    <text evidence="4">The sequence shown here is derived from an EMBL/GenBank/DDBJ whole genome shotgun (WGS) entry which is preliminary data.</text>
</comment>
<feature type="domain" description="UFSP1/2/DUB catalytic" evidence="3">
    <location>
        <begin position="98"/>
        <end position="351"/>
    </location>
</feature>
<dbReference type="AlphaFoldDB" id="A0AAW1KU78"/>
<keyword evidence="5" id="KW-1185">Reference proteome</keyword>
<feature type="chain" id="PRO_5044717905" description="UFSP1/2/DUB catalytic domain-containing protein" evidence="2">
    <location>
        <begin position="23"/>
        <end position="376"/>
    </location>
</feature>
<reference evidence="4 5" key="1">
    <citation type="submission" date="2024-03" db="EMBL/GenBank/DDBJ databases">
        <title>WGS assembly of Saponaria officinalis var. Norfolk2.</title>
        <authorList>
            <person name="Jenkins J."/>
            <person name="Shu S."/>
            <person name="Grimwood J."/>
            <person name="Barry K."/>
            <person name="Goodstein D."/>
            <person name="Schmutz J."/>
            <person name="Leebens-Mack J."/>
            <person name="Osbourn A."/>
        </authorList>
    </citation>
    <scope>NUCLEOTIDE SEQUENCE [LARGE SCALE GENOMIC DNA]</scope>
    <source>
        <strain evidence="5">cv. Norfolk2</strain>
        <strain evidence="4">JIC</strain>
        <tissue evidence="4">Leaf</tissue>
    </source>
</reference>
<dbReference type="EMBL" id="JBDFQZ010000005">
    <property type="protein sequence ID" value="KAK9724103.1"/>
    <property type="molecule type" value="Genomic_DNA"/>
</dbReference>
<dbReference type="Proteomes" id="UP001443914">
    <property type="component" value="Unassembled WGS sequence"/>
</dbReference>
<evidence type="ECO:0000256" key="1">
    <source>
        <dbReference type="ARBA" id="ARBA00022801"/>
    </source>
</evidence>
<evidence type="ECO:0000313" key="5">
    <source>
        <dbReference type="Proteomes" id="UP001443914"/>
    </source>
</evidence>
<evidence type="ECO:0000259" key="3">
    <source>
        <dbReference type="Pfam" id="PF07910"/>
    </source>
</evidence>
<keyword evidence="1" id="KW-0378">Hydrolase</keyword>
<dbReference type="Pfam" id="PF07910">
    <property type="entry name" value="Peptidase_C78"/>
    <property type="match status" value="1"/>
</dbReference>
<name>A0AAW1KU78_SAPOF</name>
<accession>A0AAW1KU78</accession>
<proteinExistence type="predicted"/>
<evidence type="ECO:0000256" key="2">
    <source>
        <dbReference type="SAM" id="SignalP"/>
    </source>
</evidence>
<protein>
    <recommendedName>
        <fullName evidence="3">UFSP1/2/DUB catalytic domain-containing protein</fullName>
    </recommendedName>
</protein>
<evidence type="ECO:0000313" key="4">
    <source>
        <dbReference type="EMBL" id="KAK9724103.1"/>
    </source>
</evidence>
<dbReference type="InterPro" id="IPR012462">
    <property type="entry name" value="UFSP1/2_DUB_cat"/>
</dbReference>
<dbReference type="GO" id="GO:0019783">
    <property type="term" value="F:ubiquitin-like protein peptidase activity"/>
    <property type="evidence" value="ECO:0007669"/>
    <property type="project" value="TreeGrafter"/>
</dbReference>